<organism evidence="1 2">
    <name type="scientific">Nesidiocoris tenuis</name>
    <dbReference type="NCBI Taxonomy" id="355587"/>
    <lineage>
        <taxon>Eukaryota</taxon>
        <taxon>Metazoa</taxon>
        <taxon>Ecdysozoa</taxon>
        <taxon>Arthropoda</taxon>
        <taxon>Hexapoda</taxon>
        <taxon>Insecta</taxon>
        <taxon>Pterygota</taxon>
        <taxon>Neoptera</taxon>
        <taxon>Paraneoptera</taxon>
        <taxon>Hemiptera</taxon>
        <taxon>Heteroptera</taxon>
        <taxon>Panheteroptera</taxon>
        <taxon>Cimicomorpha</taxon>
        <taxon>Miridae</taxon>
        <taxon>Dicyphina</taxon>
        <taxon>Nesidiocoris</taxon>
    </lineage>
</organism>
<protein>
    <submittedName>
        <fullName evidence="1">Uncharacterized protein</fullName>
    </submittedName>
</protein>
<dbReference type="AlphaFoldDB" id="A0A6H5FZB5"/>
<evidence type="ECO:0000313" key="1">
    <source>
        <dbReference type="EMBL" id="CAA9994632.1"/>
    </source>
</evidence>
<keyword evidence="2" id="KW-1185">Reference proteome</keyword>
<gene>
    <name evidence="1" type="ORF">NTEN_LOCUS1448</name>
</gene>
<dbReference type="Proteomes" id="UP000479000">
    <property type="component" value="Unassembled WGS sequence"/>
</dbReference>
<name>A0A6H5FZB5_9HEMI</name>
<proteinExistence type="predicted"/>
<feature type="non-terminal residue" evidence="1">
    <location>
        <position position="1"/>
    </location>
</feature>
<evidence type="ECO:0000313" key="2">
    <source>
        <dbReference type="Proteomes" id="UP000479000"/>
    </source>
</evidence>
<reference evidence="1 2" key="1">
    <citation type="submission" date="2020-02" db="EMBL/GenBank/DDBJ databases">
        <authorList>
            <person name="Ferguson B K."/>
        </authorList>
    </citation>
    <scope>NUCLEOTIDE SEQUENCE [LARGE SCALE GENOMIC DNA]</scope>
</reference>
<dbReference type="EMBL" id="CADCXU010002135">
    <property type="protein sequence ID" value="CAA9994632.1"/>
    <property type="molecule type" value="Genomic_DNA"/>
</dbReference>
<accession>A0A6H5FZB5</accession>
<sequence>SMCAKLDVSTIRRKISSRCTSRRFNFNEYGPNLGPKSFCPPRSKVPDPKPYFTFTLASELAQSAKLAAEVLVQTIRRESQLVTTEPSAFASPPAELQFLLQSLLQFLITGPDVKHEQLNSPNWPSDPHSASRTIPRPDWIPRSALFIKQFPEASFVNFHKPKHTNGDW</sequence>